<evidence type="ECO:0000313" key="4">
    <source>
        <dbReference type="Proteomes" id="UP000252795"/>
    </source>
</evidence>
<evidence type="ECO:0000313" key="2">
    <source>
        <dbReference type="EMBL" id="RBP69590.1"/>
    </source>
</evidence>
<dbReference type="RefSeq" id="WP_011785975.1">
    <property type="nucleotide sequence ID" value="NZ_QNSA01000012.1"/>
</dbReference>
<dbReference type="Proteomes" id="UP000252795">
    <property type="component" value="Unassembled WGS sequence"/>
</dbReference>
<comment type="caution">
    <text evidence="3">The sequence shown here is derived from an EMBL/GenBank/DDBJ whole genome shotgun (WGS) entry which is preliminary data.</text>
</comment>
<gene>
    <name evidence="3" type="ORF">DET51_11232</name>
    <name evidence="2" type="ORF">DET64_11232</name>
</gene>
<dbReference type="AlphaFoldDB" id="A0A368UV52"/>
<keyword evidence="5" id="KW-1185">Reference proteome</keyword>
<dbReference type="EMBL" id="QNSA01000012">
    <property type="protein sequence ID" value="RBP69590.1"/>
    <property type="molecule type" value="Genomic_DNA"/>
</dbReference>
<evidence type="ECO:0000313" key="5">
    <source>
        <dbReference type="Proteomes" id="UP000253065"/>
    </source>
</evidence>
<dbReference type="OMA" id="IWTERIT"/>
<dbReference type="Proteomes" id="UP000253065">
    <property type="component" value="Unassembled WGS sequence"/>
</dbReference>
<sequence>MTEPALFQSRPRRRLLWLALFTLVVAVLVSVRLQPQPVEERLVRLHAQNEFGTESPLLGEALALQALLLDYRDDRLLLLKAQAALQVYPEWTRFVMDLFGEEPEFRRALRAHGEYLMPPVMHFYQNPVGSIEMMNRVAGTGKVLTPEQRAWYAVNFANKEGQDFTGQFVVGADGNNIEWIWTERITEGITQFFTSGIRTLESRYRTDQPIRMEDVGWAAVDALIIGSAVKFLKAGRAAAGTARASSVTARSAAYSSRLARAGRMASVMVSNAKWPAAVALVYVVVKHPALLNDVFAGAARVLGVPAWMVQIPGWFLVLLPLLLLTRWLLATVLWLLPITWLRGRRLR</sequence>
<feature type="transmembrane region" description="Helical" evidence="1">
    <location>
        <begin position="314"/>
        <end position="341"/>
    </location>
</feature>
<organism evidence="3 4">
    <name type="scientific">Marinobacter nauticus</name>
    <name type="common">Marinobacter hydrocarbonoclasticus</name>
    <name type="synonym">Marinobacter aquaeolei</name>
    <dbReference type="NCBI Taxonomy" id="2743"/>
    <lineage>
        <taxon>Bacteria</taxon>
        <taxon>Pseudomonadati</taxon>
        <taxon>Pseudomonadota</taxon>
        <taxon>Gammaproteobacteria</taxon>
        <taxon>Pseudomonadales</taxon>
        <taxon>Marinobacteraceae</taxon>
        <taxon>Marinobacter</taxon>
    </lineage>
</organism>
<proteinExistence type="predicted"/>
<evidence type="ECO:0000256" key="1">
    <source>
        <dbReference type="SAM" id="Phobius"/>
    </source>
</evidence>
<keyword evidence="1" id="KW-0472">Membrane</keyword>
<name>A0A368UV52_MARNT</name>
<dbReference type="GeneID" id="31821838"/>
<dbReference type="EMBL" id="QPJB01000012">
    <property type="protein sequence ID" value="RCW31234.1"/>
    <property type="molecule type" value="Genomic_DNA"/>
</dbReference>
<accession>A0A368UV52</accession>
<protein>
    <submittedName>
        <fullName evidence="3">Uncharacterized protein</fullName>
    </submittedName>
</protein>
<evidence type="ECO:0000313" key="3">
    <source>
        <dbReference type="EMBL" id="RCW31234.1"/>
    </source>
</evidence>
<keyword evidence="1" id="KW-1133">Transmembrane helix</keyword>
<keyword evidence="1" id="KW-0812">Transmembrane</keyword>
<reference evidence="3 4" key="1">
    <citation type="submission" date="2018-07" db="EMBL/GenBank/DDBJ databases">
        <title>Freshwater and sediment microbial communities from various areas in North America, analyzing microbe dynamics in response to fracking.</title>
        <authorList>
            <person name="Lamendella R."/>
        </authorList>
    </citation>
    <scope>NUCLEOTIDE SEQUENCE [LARGE SCALE GENOMIC DNA]</scope>
    <source>
        <strain evidence="3 4">114E</strain>
        <strain evidence="2 5">114E_o</strain>
    </source>
</reference>